<dbReference type="AlphaFoldDB" id="A0AAV3TDN3"/>
<comment type="caution">
    <text evidence="2">The sequence shown here is derived from an EMBL/GenBank/DDBJ whole genome shotgun (WGS) entry which is preliminary data.</text>
</comment>
<evidence type="ECO:0000259" key="1">
    <source>
        <dbReference type="Pfam" id="PF10006"/>
    </source>
</evidence>
<dbReference type="InterPro" id="IPR036868">
    <property type="entry name" value="TusA-like_sf"/>
</dbReference>
<gene>
    <name evidence="2" type="ORF">GCM10009020_30310</name>
</gene>
<dbReference type="Pfam" id="PF10006">
    <property type="entry name" value="DUF2249"/>
    <property type="match status" value="1"/>
</dbReference>
<keyword evidence="3" id="KW-1185">Reference proteome</keyword>
<name>A0AAV3TDN3_9EURY</name>
<evidence type="ECO:0000313" key="2">
    <source>
        <dbReference type="EMBL" id="GAA0679667.1"/>
    </source>
</evidence>
<proteinExistence type="predicted"/>
<dbReference type="InterPro" id="IPR018720">
    <property type="entry name" value="DUF2249"/>
</dbReference>
<dbReference type="SUPFAM" id="SSF64307">
    <property type="entry name" value="SirA-like"/>
    <property type="match status" value="1"/>
</dbReference>
<accession>A0AAV3TDN3</accession>
<organism evidence="2 3">
    <name type="scientific">Natronoarchaeum mannanilyticum</name>
    <dbReference type="NCBI Taxonomy" id="926360"/>
    <lineage>
        <taxon>Archaea</taxon>
        <taxon>Methanobacteriati</taxon>
        <taxon>Methanobacteriota</taxon>
        <taxon>Stenosarchaea group</taxon>
        <taxon>Halobacteria</taxon>
        <taxon>Halobacteriales</taxon>
        <taxon>Natronoarchaeaceae</taxon>
    </lineage>
</organism>
<protein>
    <recommendedName>
        <fullName evidence="1">DUF2249 domain-containing protein</fullName>
    </recommendedName>
</protein>
<evidence type="ECO:0000313" key="3">
    <source>
        <dbReference type="Proteomes" id="UP001500420"/>
    </source>
</evidence>
<feature type="domain" description="DUF2249" evidence="1">
    <location>
        <begin position="12"/>
        <end position="77"/>
    </location>
</feature>
<sequence>MSLDTSGDGGRELDVREIDGEPFGDIMSALEDLPDGETLTLVNSFEPVPLYEVLERKGYAHETTQVDDDLWRVEIERA</sequence>
<dbReference type="RefSeq" id="WP_343774902.1">
    <property type="nucleotide sequence ID" value="NZ_BAAADV010000007.1"/>
</dbReference>
<dbReference type="EMBL" id="BAAADV010000007">
    <property type="protein sequence ID" value="GAA0679667.1"/>
    <property type="molecule type" value="Genomic_DNA"/>
</dbReference>
<dbReference type="Proteomes" id="UP001500420">
    <property type="component" value="Unassembled WGS sequence"/>
</dbReference>
<reference evidence="2 3" key="1">
    <citation type="journal article" date="2019" name="Int. J. Syst. Evol. Microbiol.">
        <title>The Global Catalogue of Microorganisms (GCM) 10K type strain sequencing project: providing services to taxonomists for standard genome sequencing and annotation.</title>
        <authorList>
            <consortium name="The Broad Institute Genomics Platform"/>
            <consortium name="The Broad Institute Genome Sequencing Center for Infectious Disease"/>
            <person name="Wu L."/>
            <person name="Ma J."/>
        </authorList>
    </citation>
    <scope>NUCLEOTIDE SEQUENCE [LARGE SCALE GENOMIC DNA]</scope>
    <source>
        <strain evidence="2 3">JCM 16328</strain>
    </source>
</reference>